<organism evidence="2 3">
    <name type="scientific">Propioniciclava sinopodophylli</name>
    <dbReference type="NCBI Taxonomy" id="1837344"/>
    <lineage>
        <taxon>Bacteria</taxon>
        <taxon>Bacillati</taxon>
        <taxon>Actinomycetota</taxon>
        <taxon>Actinomycetes</taxon>
        <taxon>Propionibacteriales</taxon>
        <taxon>Propionibacteriaceae</taxon>
        <taxon>Propioniciclava</taxon>
    </lineage>
</organism>
<dbReference type="Pfam" id="PF04734">
    <property type="entry name" value="Ceramidase_alk"/>
    <property type="match status" value="1"/>
</dbReference>
<feature type="domain" description="Neutral/alkaline non-lysosomal ceramidase N-terminal" evidence="1">
    <location>
        <begin position="30"/>
        <end position="199"/>
    </location>
</feature>
<gene>
    <name evidence="2" type="ORF">ET989_12670</name>
</gene>
<sequence>MRDRGGRGAPGGATVSLTAGVAVRTVEVPAGTPLAGFAGRLSANTGVHDPTSVRALVLDEVAIVTVDVCALHERTCAAIEAASGLTTVVVTATHTHSGPSVGCGRVGPHAPQVHDAIVDAALAALHEAADRRRPVTVDWAQVHGLGVAHDRRHLGRPIDPPLVALRFTDSGTQETIATLASYPCHPVVLDATNTLVTADYVHPLRAGVEDSTAAPCVFLTGAAGDVNTGHEATSSFGTQKTPQRTFEQAETLGGRIAAGLEAALWAPVEARIATALSEGLVFDYEPLTQARVDARRAEWETQLADSDPGQRAVLTCWIAWAEDWRPEWLTERWAGRVTCIDLGGATVLMLPGEPFLWAADTLMGVRPRVMVAGYADGVAGYLPTSDAYPEGGYEVEDACMYYAMPAPFALGSLERAVEVARSLLEA</sequence>
<accession>A0A4Q9KBE0</accession>
<dbReference type="InterPro" id="IPR031329">
    <property type="entry name" value="NEUT/ALK_ceramidase_N"/>
</dbReference>
<keyword evidence="3" id="KW-1185">Reference proteome</keyword>
<comment type="caution">
    <text evidence="2">The sequence shown here is derived from an EMBL/GenBank/DDBJ whole genome shotgun (WGS) entry which is preliminary data.</text>
</comment>
<dbReference type="EMBL" id="SDMQ01000015">
    <property type="protein sequence ID" value="TBT82988.1"/>
    <property type="molecule type" value="Genomic_DNA"/>
</dbReference>
<reference evidence="2 3" key="1">
    <citation type="submission" date="2019-01" db="EMBL/GenBank/DDBJ databases">
        <title>Lactibacter flavus gen. nov., sp. nov., a novel bacterium of the family Propionibacteriaceae isolated from raw milk and dairy products.</title>
        <authorList>
            <person name="Huptas C."/>
            <person name="Wenning M."/>
            <person name="Breitenwieser F."/>
            <person name="Doll E."/>
            <person name="Von Neubeck M."/>
            <person name="Busse H.-J."/>
            <person name="Scherer S."/>
        </authorList>
    </citation>
    <scope>NUCLEOTIDE SEQUENCE [LARGE SCALE GENOMIC DNA]</scope>
    <source>
        <strain evidence="2 3">KCTC 33808</strain>
    </source>
</reference>
<proteinExistence type="predicted"/>
<evidence type="ECO:0000259" key="1">
    <source>
        <dbReference type="Pfam" id="PF04734"/>
    </source>
</evidence>
<evidence type="ECO:0000313" key="2">
    <source>
        <dbReference type="EMBL" id="TBT82988.1"/>
    </source>
</evidence>
<dbReference type="Proteomes" id="UP000292373">
    <property type="component" value="Unassembled WGS sequence"/>
</dbReference>
<dbReference type="OrthoDB" id="622550at2"/>
<name>A0A4Q9KBE0_9ACTN</name>
<dbReference type="AlphaFoldDB" id="A0A4Q9KBE0"/>
<protein>
    <submittedName>
        <fullName evidence="2">Alkaline ceramidase</fullName>
    </submittedName>
</protein>
<evidence type="ECO:0000313" key="3">
    <source>
        <dbReference type="Proteomes" id="UP000292373"/>
    </source>
</evidence>